<dbReference type="SUPFAM" id="SSF48452">
    <property type="entry name" value="TPR-like"/>
    <property type="match status" value="2"/>
</dbReference>
<dbReference type="PANTHER" id="PTHR12558">
    <property type="entry name" value="CELL DIVISION CYCLE 16,23,27"/>
    <property type="match status" value="1"/>
</dbReference>
<evidence type="ECO:0000313" key="2">
    <source>
        <dbReference type="EMBL" id="MBU9723936.1"/>
    </source>
</evidence>
<reference evidence="2 3" key="1">
    <citation type="submission" date="2021-06" db="EMBL/GenBank/DDBJ databases">
        <title>Bacillus sp. RD4P76, an endophyte from a halophyte.</title>
        <authorList>
            <person name="Sun J.-Q."/>
        </authorList>
    </citation>
    <scope>NUCLEOTIDE SEQUENCE [LARGE SCALE GENOMIC DNA]</scope>
    <source>
        <strain evidence="2 3">JCM 17098</strain>
    </source>
</reference>
<feature type="repeat" description="TPR" evidence="1">
    <location>
        <begin position="205"/>
        <end position="238"/>
    </location>
</feature>
<dbReference type="Pfam" id="PF14559">
    <property type="entry name" value="TPR_19"/>
    <property type="match status" value="2"/>
</dbReference>
<dbReference type="SMART" id="SM00028">
    <property type="entry name" value="TPR"/>
    <property type="match status" value="10"/>
</dbReference>
<dbReference type="InterPro" id="IPR011990">
    <property type="entry name" value="TPR-like_helical_dom_sf"/>
</dbReference>
<feature type="repeat" description="TPR" evidence="1">
    <location>
        <begin position="135"/>
        <end position="168"/>
    </location>
</feature>
<dbReference type="Gene3D" id="1.25.40.10">
    <property type="entry name" value="Tetratricopeptide repeat domain"/>
    <property type="match status" value="3"/>
</dbReference>
<comment type="caution">
    <text evidence="2">The sequence shown here is derived from an EMBL/GenBank/DDBJ whole genome shotgun (WGS) entry which is preliminary data.</text>
</comment>
<dbReference type="Pfam" id="PF13432">
    <property type="entry name" value="TPR_16"/>
    <property type="match status" value="1"/>
</dbReference>
<protein>
    <submittedName>
        <fullName evidence="2">Tetratricopeptide repeat protein</fullName>
    </submittedName>
</protein>
<organism evidence="2 3">
    <name type="scientific">Evansella alkalicola</name>
    <dbReference type="NCBI Taxonomy" id="745819"/>
    <lineage>
        <taxon>Bacteria</taxon>
        <taxon>Bacillati</taxon>
        <taxon>Bacillota</taxon>
        <taxon>Bacilli</taxon>
        <taxon>Bacillales</taxon>
        <taxon>Bacillaceae</taxon>
        <taxon>Evansella</taxon>
    </lineage>
</organism>
<dbReference type="InterPro" id="IPR019734">
    <property type="entry name" value="TPR_rpt"/>
</dbReference>
<dbReference type="Pfam" id="PF13181">
    <property type="entry name" value="TPR_8"/>
    <property type="match status" value="1"/>
</dbReference>
<evidence type="ECO:0000256" key="1">
    <source>
        <dbReference type="PROSITE-ProRule" id="PRU00339"/>
    </source>
</evidence>
<evidence type="ECO:0000313" key="3">
    <source>
        <dbReference type="Proteomes" id="UP000790580"/>
    </source>
</evidence>
<gene>
    <name evidence="2" type="ORF">KS407_21165</name>
</gene>
<dbReference type="PANTHER" id="PTHR12558:SF13">
    <property type="entry name" value="CELL DIVISION CYCLE PROTEIN 27 HOMOLOG"/>
    <property type="match status" value="1"/>
</dbReference>
<accession>A0ABS6JZB9</accession>
<dbReference type="RefSeq" id="WP_088075099.1">
    <property type="nucleotide sequence ID" value="NZ_JAHQCR010000088.1"/>
</dbReference>
<sequence length="422" mass="48583">MNDQLKEAIIMIENGQHEKALKKIEQLAISEDDETKRTIAELYYELGLLDRALPIVEELMFRYPDHGELFAFAAECYSELGKEEEAIDMLTEISDSDPSYSQAQMLLADIYQNQGLDEVAEQKLLQAVKYSPEEPIIQYGLGEFYLSRGDYSKSIPYFKKIIHSNKFSYEGLNPEVRLAEAYSATGQFEEALEYYDRGVKKNDDPEALFGYGYTALQLEEYETAIKQFSKLKEIDPNYTTLFPYLGKAFRAENRLDEAIDILSEGLLKDEYNEELYLEMAKVQFHKGNANEGKGYLEKVIAINPSNTSAVKELLLYFHESEHYDESLELLSFLADYKEYDPVFERFKGKALYETDDLNGAVEAYKEAIKGVEDDEELLEEAAFAFIEYGEKEQGILLLEKLLQLQPDRYDIEERLYGLKGGK</sequence>
<keyword evidence="1" id="KW-0802">TPR repeat</keyword>
<keyword evidence="3" id="KW-1185">Reference proteome</keyword>
<dbReference type="EMBL" id="JAHQCR010000088">
    <property type="protein sequence ID" value="MBU9723936.1"/>
    <property type="molecule type" value="Genomic_DNA"/>
</dbReference>
<dbReference type="Proteomes" id="UP000790580">
    <property type="component" value="Unassembled WGS sequence"/>
</dbReference>
<name>A0ABS6JZB9_9BACI</name>
<dbReference type="PROSITE" id="PS50005">
    <property type="entry name" value="TPR"/>
    <property type="match status" value="2"/>
</dbReference>
<proteinExistence type="predicted"/>